<dbReference type="Proteomes" id="UP000198863">
    <property type="component" value="Unassembled WGS sequence"/>
</dbReference>
<dbReference type="PIRSF" id="PIRSF000126">
    <property type="entry name" value="11-beta-HSD1"/>
    <property type="match status" value="1"/>
</dbReference>
<evidence type="ECO:0000256" key="2">
    <source>
        <dbReference type="ARBA" id="ARBA00023002"/>
    </source>
</evidence>
<evidence type="ECO:0000313" key="6">
    <source>
        <dbReference type="Proteomes" id="UP000198863"/>
    </source>
</evidence>
<dbReference type="PANTHER" id="PTHR44196">
    <property type="entry name" value="DEHYDROGENASE/REDUCTASE SDR FAMILY MEMBER 7B"/>
    <property type="match status" value="1"/>
</dbReference>
<dbReference type="Gene3D" id="3.40.50.720">
    <property type="entry name" value="NAD(P)-binding Rossmann-like Domain"/>
    <property type="match status" value="1"/>
</dbReference>
<reference evidence="6" key="1">
    <citation type="submission" date="2016-10" db="EMBL/GenBank/DDBJ databases">
        <authorList>
            <person name="Varghese N."/>
            <person name="Submissions S."/>
        </authorList>
    </citation>
    <scope>NUCLEOTIDE SEQUENCE [LARGE SCALE GENOMIC DNA]</scope>
    <source>
        <strain evidence="6">DSM 44526</strain>
    </source>
</reference>
<dbReference type="SUPFAM" id="SSF51735">
    <property type="entry name" value="NAD(P)-binding Rossmann-fold domains"/>
    <property type="match status" value="1"/>
</dbReference>
<sequence length="260" mass="26805">MTTPPRPLALVTGASSGIGREIADRLAREGFDLVLAAEDEVGLAAAARRTGGRGVDVVQVVGDLRTGSAVEELAAAVEDRPLDVLVLDAGVGVGGPFVEQDVADVLSVVDLDVRSTVHLARLLLPGMVERARGRVLVLSSIAATMPGPHQAVYNASKSFVQSWAEALQRELSGTGVTVTSLMPGPVDTAFFARAGLLGSLMGKGPKDDPADVAREGVEALLAGKRKVYAASPLVKVVGGVNAVLPDGVKAVLHEQVAKLR</sequence>
<feature type="domain" description="Ketoreductase" evidence="4">
    <location>
        <begin position="7"/>
        <end position="187"/>
    </location>
</feature>
<dbReference type="InterPro" id="IPR036291">
    <property type="entry name" value="NAD(P)-bd_dom_sf"/>
</dbReference>
<keyword evidence="6" id="KW-1185">Reference proteome</keyword>
<dbReference type="InterPro" id="IPR057326">
    <property type="entry name" value="KR_dom"/>
</dbReference>
<evidence type="ECO:0000256" key="3">
    <source>
        <dbReference type="RuleBase" id="RU000363"/>
    </source>
</evidence>
<accession>A0A1G7ZT30</accession>
<dbReference type="PRINTS" id="PR00080">
    <property type="entry name" value="SDRFAMILY"/>
</dbReference>
<proteinExistence type="inferred from homology"/>
<dbReference type="OrthoDB" id="9797538at2"/>
<evidence type="ECO:0000256" key="1">
    <source>
        <dbReference type="ARBA" id="ARBA00006484"/>
    </source>
</evidence>
<organism evidence="5 6">
    <name type="scientific">Klenkia brasiliensis</name>
    <dbReference type="NCBI Taxonomy" id="333142"/>
    <lineage>
        <taxon>Bacteria</taxon>
        <taxon>Bacillati</taxon>
        <taxon>Actinomycetota</taxon>
        <taxon>Actinomycetes</taxon>
        <taxon>Geodermatophilales</taxon>
        <taxon>Geodermatophilaceae</taxon>
        <taxon>Klenkia</taxon>
    </lineage>
</organism>
<dbReference type="PROSITE" id="PS00061">
    <property type="entry name" value="ADH_SHORT"/>
    <property type="match status" value="1"/>
</dbReference>
<evidence type="ECO:0000259" key="4">
    <source>
        <dbReference type="SMART" id="SM00822"/>
    </source>
</evidence>
<dbReference type="SMART" id="SM00822">
    <property type="entry name" value="PKS_KR"/>
    <property type="match status" value="1"/>
</dbReference>
<dbReference type="PRINTS" id="PR00081">
    <property type="entry name" value="GDHRDH"/>
</dbReference>
<dbReference type="GO" id="GO:0016491">
    <property type="term" value="F:oxidoreductase activity"/>
    <property type="evidence" value="ECO:0007669"/>
    <property type="project" value="UniProtKB-KW"/>
</dbReference>
<protein>
    <submittedName>
        <fullName evidence="5">Short-chain dehydrogenase</fullName>
    </submittedName>
</protein>
<dbReference type="PANTHER" id="PTHR44196:SF1">
    <property type="entry name" value="DEHYDROGENASE_REDUCTASE SDR FAMILY MEMBER 7B"/>
    <property type="match status" value="1"/>
</dbReference>
<dbReference type="GO" id="GO:0016020">
    <property type="term" value="C:membrane"/>
    <property type="evidence" value="ECO:0007669"/>
    <property type="project" value="TreeGrafter"/>
</dbReference>
<keyword evidence="2" id="KW-0560">Oxidoreductase</keyword>
<gene>
    <name evidence="5" type="ORF">SAMN05660324_4353</name>
</gene>
<dbReference type="AlphaFoldDB" id="A0A1G7ZT30"/>
<dbReference type="RefSeq" id="WP_091068838.1">
    <property type="nucleotide sequence ID" value="NZ_FNCF01000009.1"/>
</dbReference>
<comment type="similarity">
    <text evidence="1 3">Belongs to the short-chain dehydrogenases/reductases (SDR) family.</text>
</comment>
<dbReference type="Pfam" id="PF00106">
    <property type="entry name" value="adh_short"/>
    <property type="match status" value="1"/>
</dbReference>
<name>A0A1G7ZT30_9ACTN</name>
<dbReference type="CDD" id="cd05233">
    <property type="entry name" value="SDR_c"/>
    <property type="match status" value="1"/>
</dbReference>
<dbReference type="InterPro" id="IPR002347">
    <property type="entry name" value="SDR_fam"/>
</dbReference>
<dbReference type="EMBL" id="FNCF01000009">
    <property type="protein sequence ID" value="SDH11823.1"/>
    <property type="molecule type" value="Genomic_DNA"/>
</dbReference>
<evidence type="ECO:0000313" key="5">
    <source>
        <dbReference type="EMBL" id="SDH11823.1"/>
    </source>
</evidence>
<dbReference type="InterPro" id="IPR020904">
    <property type="entry name" value="Sc_DH/Rdtase_CS"/>
</dbReference>